<accession>A0A6C0B442</accession>
<reference evidence="3" key="1">
    <citation type="journal article" date="2020" name="Nature">
        <title>Giant virus diversity and host interactions through global metagenomics.</title>
        <authorList>
            <person name="Schulz F."/>
            <person name="Roux S."/>
            <person name="Paez-Espino D."/>
            <person name="Jungbluth S."/>
            <person name="Walsh D.A."/>
            <person name="Denef V.J."/>
            <person name="McMahon K.D."/>
            <person name="Konstantinidis K.T."/>
            <person name="Eloe-Fadrosh E.A."/>
            <person name="Kyrpides N.C."/>
            <person name="Woyke T."/>
        </authorList>
    </citation>
    <scope>NUCLEOTIDE SEQUENCE</scope>
    <source>
        <strain evidence="3">GVMAG-M-3300009422-16</strain>
    </source>
</reference>
<dbReference type="EMBL" id="MN739062">
    <property type="protein sequence ID" value="QHS86810.1"/>
    <property type="molecule type" value="Genomic_DNA"/>
</dbReference>
<organism evidence="3">
    <name type="scientific">viral metagenome</name>
    <dbReference type="NCBI Taxonomy" id="1070528"/>
    <lineage>
        <taxon>unclassified sequences</taxon>
        <taxon>metagenomes</taxon>
        <taxon>organismal metagenomes</taxon>
    </lineage>
</organism>
<evidence type="ECO:0000256" key="2">
    <source>
        <dbReference type="SAM" id="Phobius"/>
    </source>
</evidence>
<feature type="transmembrane region" description="Helical" evidence="2">
    <location>
        <begin position="57"/>
        <end position="74"/>
    </location>
</feature>
<feature type="region of interest" description="Disordered" evidence="1">
    <location>
        <begin position="125"/>
        <end position="195"/>
    </location>
</feature>
<name>A0A6C0B442_9ZZZZ</name>
<keyword evidence="2" id="KW-0472">Membrane</keyword>
<sequence>MDSVNKIMKTVSSSLGPSEKFLKKLLKGPYVYGVIVLIIGVYGPRLSPRLPSGVRDLFNNAYFRFVILTLVIYLSNKNLYLAMTVSISFILLLNLANSLEVEEHFVKKYAENFSEIGPVLTEGFEGADEQKEEPAAPAVEPKAVPSEPVADDFGNASYRKGYTDGETAQCPIGNTGGAAYSELEKPEDRELPKTK</sequence>
<proteinExistence type="predicted"/>
<keyword evidence="2" id="KW-0812">Transmembrane</keyword>
<evidence type="ECO:0000256" key="1">
    <source>
        <dbReference type="SAM" id="MobiDB-lite"/>
    </source>
</evidence>
<protein>
    <submittedName>
        <fullName evidence="3">Uncharacterized protein</fullName>
    </submittedName>
</protein>
<keyword evidence="2" id="KW-1133">Transmembrane helix</keyword>
<evidence type="ECO:0000313" key="3">
    <source>
        <dbReference type="EMBL" id="QHS86810.1"/>
    </source>
</evidence>
<dbReference type="AlphaFoldDB" id="A0A6C0B442"/>
<feature type="transmembrane region" description="Helical" evidence="2">
    <location>
        <begin position="29"/>
        <end position="45"/>
    </location>
</feature>
<feature type="compositionally biased region" description="Low complexity" evidence="1">
    <location>
        <begin position="135"/>
        <end position="148"/>
    </location>
</feature>
<feature type="compositionally biased region" description="Basic and acidic residues" evidence="1">
    <location>
        <begin position="182"/>
        <end position="195"/>
    </location>
</feature>